<keyword evidence="7 11" id="KW-0132">Cell division</keyword>
<evidence type="ECO:0000256" key="3">
    <source>
        <dbReference type="ARBA" id="ARBA00009471"/>
    </source>
</evidence>
<proteinExistence type="inferred from homology"/>
<keyword evidence="8 11" id="KW-0498">Mitosis</keyword>
<dbReference type="GO" id="GO:0007076">
    <property type="term" value="P:mitotic chromosome condensation"/>
    <property type="evidence" value="ECO:0007669"/>
    <property type="project" value="EnsemblFungi"/>
</dbReference>
<feature type="compositionally biased region" description="Polar residues" evidence="12">
    <location>
        <begin position="13"/>
        <end position="24"/>
    </location>
</feature>
<evidence type="ECO:0000256" key="9">
    <source>
        <dbReference type="ARBA" id="ARBA00023067"/>
    </source>
</evidence>
<evidence type="ECO:0000256" key="10">
    <source>
        <dbReference type="ARBA" id="ARBA00023306"/>
    </source>
</evidence>
<dbReference type="PANTHER" id="PTHR13108:SF9">
    <property type="entry name" value="CONDENSIN COMPLEX SUBUNIT 2"/>
    <property type="match status" value="1"/>
</dbReference>
<keyword evidence="14" id="KW-1185">Reference proteome</keyword>
<dbReference type="Proteomes" id="UP000000599">
    <property type="component" value="Chromosome C"/>
</dbReference>
<dbReference type="KEGG" id="dha:DEHA2C07612g"/>
<dbReference type="OrthoDB" id="362021at2759"/>
<dbReference type="EMBL" id="CR382135">
    <property type="protein sequence ID" value="CAG86072.2"/>
    <property type="molecule type" value="Genomic_DNA"/>
</dbReference>
<evidence type="ECO:0000313" key="13">
    <source>
        <dbReference type="EMBL" id="CAG86072.2"/>
    </source>
</evidence>
<feature type="compositionally biased region" description="Acidic residues" evidence="12">
    <location>
        <begin position="176"/>
        <end position="189"/>
    </location>
</feature>
<dbReference type="VEuPathDB" id="FungiDB:DEHA2C07612g"/>
<evidence type="ECO:0000256" key="5">
    <source>
        <dbReference type="ARBA" id="ARBA00022454"/>
    </source>
</evidence>
<name>Q6BUV7_DEBHA</name>
<dbReference type="RefSeq" id="XP_458012.2">
    <property type="nucleotide sequence ID" value="XM_458012.1"/>
</dbReference>
<feature type="region of interest" description="Disordered" evidence="12">
    <location>
        <begin position="487"/>
        <end position="515"/>
    </location>
</feature>
<dbReference type="eggNOG" id="KOG2328">
    <property type="taxonomic scope" value="Eukaryota"/>
</dbReference>
<keyword evidence="10 11" id="KW-0131">Cell cycle</keyword>
<dbReference type="InParanoid" id="Q6BUV7"/>
<evidence type="ECO:0000256" key="6">
    <source>
        <dbReference type="ARBA" id="ARBA00022490"/>
    </source>
</evidence>
<dbReference type="HOGENOM" id="CLU_010510_0_1_1"/>
<keyword evidence="5" id="KW-0158">Chromosome</keyword>
<dbReference type="OMA" id="GREHWKV"/>
<dbReference type="STRING" id="284592.Q6BUV7"/>
<keyword evidence="9 11" id="KW-0226">DNA condensation</keyword>
<evidence type="ECO:0000256" key="8">
    <source>
        <dbReference type="ARBA" id="ARBA00022776"/>
    </source>
</evidence>
<organism evidence="13 14">
    <name type="scientific">Debaryomyces hansenii (strain ATCC 36239 / CBS 767 / BCRC 21394 / JCM 1990 / NBRC 0083 / IGC 2968)</name>
    <name type="common">Yeast</name>
    <name type="synonym">Torulaspora hansenii</name>
    <dbReference type="NCBI Taxonomy" id="284592"/>
    <lineage>
        <taxon>Eukaryota</taxon>
        <taxon>Fungi</taxon>
        <taxon>Dikarya</taxon>
        <taxon>Ascomycota</taxon>
        <taxon>Saccharomycotina</taxon>
        <taxon>Pichiomycetes</taxon>
        <taxon>Debaryomycetaceae</taxon>
        <taxon>Debaryomyces</taxon>
    </lineage>
</organism>
<feature type="region of interest" description="Disordered" evidence="12">
    <location>
        <begin position="669"/>
        <end position="689"/>
    </location>
</feature>
<evidence type="ECO:0000256" key="7">
    <source>
        <dbReference type="ARBA" id="ARBA00022618"/>
    </source>
</evidence>
<dbReference type="GO" id="GO:0000796">
    <property type="term" value="C:condensin complex"/>
    <property type="evidence" value="ECO:0007669"/>
    <property type="project" value="EnsemblFungi"/>
</dbReference>
<dbReference type="GO" id="GO:0051301">
    <property type="term" value="P:cell division"/>
    <property type="evidence" value="ECO:0007669"/>
    <property type="project" value="UniProtKB-KW"/>
</dbReference>
<dbReference type="PANTHER" id="PTHR13108">
    <property type="entry name" value="CONDENSIN COMPLEX SUBUNIT 2"/>
    <property type="match status" value="1"/>
</dbReference>
<protein>
    <recommendedName>
        <fullName evidence="4 11">Condensin complex subunit 2</fullName>
    </recommendedName>
</protein>
<dbReference type="AlphaFoldDB" id="Q6BUV7"/>
<dbReference type="FunCoup" id="Q6BUV7">
    <property type="interactions" value="879"/>
</dbReference>
<comment type="subcellular location">
    <subcellularLocation>
        <location evidence="1">Chromosome</location>
    </subcellularLocation>
    <subcellularLocation>
        <location evidence="2">Cytoplasm</location>
    </subcellularLocation>
</comment>
<evidence type="ECO:0000313" key="14">
    <source>
        <dbReference type="Proteomes" id="UP000000599"/>
    </source>
</evidence>
<feature type="region of interest" description="Disordered" evidence="12">
    <location>
        <begin position="164"/>
        <end position="200"/>
    </location>
</feature>
<comment type="function">
    <text evidence="11">Regulatory subunit of the condensin complex, a complex required for conversion of interphase chromatin into mitotic-like condense chromosomes.</text>
</comment>
<dbReference type="GO" id="GO:0005737">
    <property type="term" value="C:cytoplasm"/>
    <property type="evidence" value="ECO:0007669"/>
    <property type="project" value="UniProtKB-SubCell"/>
</dbReference>
<comment type="similarity">
    <text evidence="3 11">Belongs to the CND2 (condensin subunit 2) family.</text>
</comment>
<evidence type="ECO:0000256" key="1">
    <source>
        <dbReference type="ARBA" id="ARBA00004286"/>
    </source>
</evidence>
<dbReference type="GO" id="GO:0070058">
    <property type="term" value="P:tRNA gene clustering"/>
    <property type="evidence" value="ECO:0007669"/>
    <property type="project" value="EnsemblFungi"/>
</dbReference>
<evidence type="ECO:0000256" key="2">
    <source>
        <dbReference type="ARBA" id="ARBA00004496"/>
    </source>
</evidence>
<accession>Q6BUV7</accession>
<evidence type="ECO:0000256" key="12">
    <source>
        <dbReference type="SAM" id="MobiDB-lite"/>
    </source>
</evidence>
<evidence type="ECO:0000256" key="11">
    <source>
        <dbReference type="PIRNR" id="PIRNR017126"/>
    </source>
</evidence>
<evidence type="ECO:0000256" key="4">
    <source>
        <dbReference type="ARBA" id="ARBA00016065"/>
    </source>
</evidence>
<dbReference type="GO" id="GO:0003682">
    <property type="term" value="F:chromatin binding"/>
    <property type="evidence" value="ECO:0007669"/>
    <property type="project" value="EnsemblFungi"/>
</dbReference>
<keyword evidence="6" id="KW-0963">Cytoplasm</keyword>
<dbReference type="PIRSF" id="PIRSF017126">
    <property type="entry name" value="Condensin_H"/>
    <property type="match status" value="1"/>
</dbReference>
<feature type="compositionally biased region" description="Basic and acidic residues" evidence="12">
    <location>
        <begin position="671"/>
        <end position="689"/>
    </location>
</feature>
<dbReference type="InterPro" id="IPR022816">
    <property type="entry name" value="Condensin_barren_su2"/>
</dbReference>
<gene>
    <name evidence="13" type="ordered locus">DEHA2C07612g</name>
</gene>
<feature type="region of interest" description="Disordered" evidence="12">
    <location>
        <begin position="1"/>
        <end position="60"/>
    </location>
</feature>
<reference evidence="13 14" key="1">
    <citation type="journal article" date="2004" name="Nature">
        <title>Genome evolution in yeasts.</title>
        <authorList>
            <consortium name="Genolevures"/>
            <person name="Dujon B."/>
            <person name="Sherman D."/>
            <person name="Fischer G."/>
            <person name="Durrens P."/>
            <person name="Casaregola S."/>
            <person name="Lafontaine I."/>
            <person name="de Montigny J."/>
            <person name="Marck C."/>
            <person name="Neuveglise C."/>
            <person name="Talla E."/>
            <person name="Goffard N."/>
            <person name="Frangeul L."/>
            <person name="Aigle M."/>
            <person name="Anthouard V."/>
            <person name="Babour A."/>
            <person name="Barbe V."/>
            <person name="Barnay S."/>
            <person name="Blanchin S."/>
            <person name="Beckerich J.M."/>
            <person name="Beyne E."/>
            <person name="Bleykasten C."/>
            <person name="Boisrame A."/>
            <person name="Boyer J."/>
            <person name="Cattolico L."/>
            <person name="Confanioleri F."/>
            <person name="de Daruvar A."/>
            <person name="Despons L."/>
            <person name="Fabre E."/>
            <person name="Fairhead C."/>
            <person name="Ferry-Dumazet H."/>
            <person name="Groppi A."/>
            <person name="Hantraye F."/>
            <person name="Hennequin C."/>
            <person name="Jauniaux N."/>
            <person name="Joyet P."/>
            <person name="Kachouri R."/>
            <person name="Kerrest A."/>
            <person name="Koszul R."/>
            <person name="Lemaire M."/>
            <person name="Lesur I."/>
            <person name="Ma L."/>
            <person name="Muller H."/>
            <person name="Nicaud J.M."/>
            <person name="Nikolski M."/>
            <person name="Oztas S."/>
            <person name="Ozier-Kalogeropoulos O."/>
            <person name="Pellenz S."/>
            <person name="Potier S."/>
            <person name="Richard G.F."/>
            <person name="Straub M.L."/>
            <person name="Suleau A."/>
            <person name="Swennene D."/>
            <person name="Tekaia F."/>
            <person name="Wesolowski-Louvel M."/>
            <person name="Westhof E."/>
            <person name="Wirth B."/>
            <person name="Zeniou-Meyer M."/>
            <person name="Zivanovic I."/>
            <person name="Bolotin-Fukuhara M."/>
            <person name="Thierry A."/>
            <person name="Bouchier C."/>
            <person name="Caudron B."/>
            <person name="Scarpelli C."/>
            <person name="Gaillardin C."/>
            <person name="Weissenbach J."/>
            <person name="Wincker P."/>
            <person name="Souciet J.L."/>
        </authorList>
    </citation>
    <scope>NUCLEOTIDE SEQUENCE [LARGE SCALE GENOMIC DNA]</scope>
    <source>
        <strain evidence="14">ATCC 36239 / CBS 767 / BCRC 21394 / JCM 1990 / NBRC 0083 / IGC 2968</strain>
    </source>
</reference>
<dbReference type="Pfam" id="PF05786">
    <property type="entry name" value="Cnd2"/>
    <property type="match status" value="1"/>
</dbReference>
<dbReference type="GeneID" id="2900120"/>
<dbReference type="GO" id="GO:0005634">
    <property type="term" value="C:nucleus"/>
    <property type="evidence" value="ECO:0007669"/>
    <property type="project" value="EnsemblFungi"/>
</dbReference>
<sequence length="744" mass="83184">MSSQVLPKKRGIQNGNGRTPSGRVSSLHDLSHKGRVISGRTLSKSKRVPSNNRHVSRGDLFVGRGEDANGSFSEENAIHFDENKNTILSNFEEWIKLSTDNKITSKNSWQFALIDYFHDLNVIKDGENINFQRASATLDGCVKIYSSRVESAATETGRLLSGLATKKGQEANENGEGNDDQLSESEEANDSQMGVGDSKRKRKINRVLESTLVPFETIRIRKLDQELAIDPLFKKALAEFDEGGAKSLLLNTLNIDSSGRVVFDATSNPIKDESAESSPKPKEKIQTNEIEPDISTLQNFIFKDPEELDDLTICPSLDQLDVVLADVNKAKTILSDVNNKFSHDEQNEDEFADRNRVSDEVDLEFPNYDDDDFGDVNVGNFDDENNEQQNKEFNETVSEQIVSNTGNVMTSAASAKLLDVDLMAYFDERMKTNWRGPEHWRVAAIKKSKRVEDPTIKKETNVSEPSQAQKKKQSIIINFFDDDDDDDIEDKLFETPKNSLSTTRKPDGRTNENANRLPEDIQYNSVRLTNLFMKPQTSILYFPKKDISSTPNHSKPLTDENFFANQYHQNQENDRMSTSMRQAELEDLDDFGNDDDFGGIDFNDALEGGTILSGSDPDKTGGMAGGTQLITGGRKVRPEYVNFSRMAKRVDVKLLKDNLWNSLKPKNGTKTTDDLKLKEESSSPTEDAKTFGDVVTSVGKLYGADEKKDLSTSFCFICLLHLANEHGFDIAPNEAHDDLAITGI</sequence>